<dbReference type="InterPro" id="IPR025714">
    <property type="entry name" value="Methyltranfer_dom"/>
</dbReference>
<evidence type="ECO:0000313" key="2">
    <source>
        <dbReference type="EMBL" id="EQD62020.1"/>
    </source>
</evidence>
<reference evidence="2" key="2">
    <citation type="journal article" date="2014" name="ISME J.">
        <title>Microbial stratification in low pH oxic and suboxic macroscopic growths along an acid mine drainage.</title>
        <authorList>
            <person name="Mendez-Garcia C."/>
            <person name="Mesa V."/>
            <person name="Sprenger R.R."/>
            <person name="Richter M."/>
            <person name="Diez M.S."/>
            <person name="Solano J."/>
            <person name="Bargiela R."/>
            <person name="Golyshina O.V."/>
            <person name="Manteca A."/>
            <person name="Ramos J.L."/>
            <person name="Gallego J.R."/>
            <person name="Llorente I."/>
            <person name="Martins Dos Santos V.A."/>
            <person name="Jensen O.N."/>
            <person name="Pelaez A.I."/>
            <person name="Sanchez J."/>
            <person name="Ferrer M."/>
        </authorList>
    </citation>
    <scope>NUCLEOTIDE SEQUENCE</scope>
</reference>
<reference evidence="2" key="1">
    <citation type="submission" date="2013-08" db="EMBL/GenBank/DDBJ databases">
        <authorList>
            <person name="Mendez C."/>
            <person name="Richter M."/>
            <person name="Ferrer M."/>
            <person name="Sanchez J."/>
        </authorList>
    </citation>
    <scope>NUCLEOTIDE SEQUENCE</scope>
</reference>
<dbReference type="CDD" id="cd02440">
    <property type="entry name" value="AdoMet_MTases"/>
    <property type="match status" value="1"/>
</dbReference>
<organism evidence="2">
    <name type="scientific">mine drainage metagenome</name>
    <dbReference type="NCBI Taxonomy" id="410659"/>
    <lineage>
        <taxon>unclassified sequences</taxon>
        <taxon>metagenomes</taxon>
        <taxon>ecological metagenomes</taxon>
    </lineage>
</organism>
<dbReference type="EMBL" id="AUZY01004735">
    <property type="protein sequence ID" value="EQD62020.1"/>
    <property type="molecule type" value="Genomic_DNA"/>
</dbReference>
<keyword evidence="2" id="KW-0808">Transferase</keyword>
<accession>T1C7C9</accession>
<dbReference type="GO" id="GO:0010420">
    <property type="term" value="F:polyprenyldihydroxybenzoate methyltransferase activity"/>
    <property type="evidence" value="ECO:0007669"/>
    <property type="project" value="TreeGrafter"/>
</dbReference>
<dbReference type="Pfam" id="PF13847">
    <property type="entry name" value="Methyltransf_31"/>
    <property type="match status" value="1"/>
</dbReference>
<dbReference type="Gene3D" id="3.40.50.150">
    <property type="entry name" value="Vaccinia Virus protein VP39"/>
    <property type="match status" value="1"/>
</dbReference>
<comment type="caution">
    <text evidence="2">The sequence shown here is derived from an EMBL/GenBank/DDBJ whole genome shotgun (WGS) entry which is preliminary data.</text>
</comment>
<proteinExistence type="predicted"/>
<feature type="non-terminal residue" evidence="2">
    <location>
        <position position="135"/>
    </location>
</feature>
<gene>
    <name evidence="2" type="ORF">B1B_07446</name>
</gene>
<feature type="domain" description="Methyltransferase" evidence="1">
    <location>
        <begin position="5"/>
        <end position="120"/>
    </location>
</feature>
<dbReference type="PANTHER" id="PTHR43464:SF23">
    <property type="entry name" value="JUVENILE HORMONE ACID O-METHYLTRANSFERASE"/>
    <property type="match status" value="1"/>
</dbReference>
<dbReference type="GO" id="GO:0032259">
    <property type="term" value="P:methylation"/>
    <property type="evidence" value="ECO:0007669"/>
    <property type="project" value="UniProtKB-KW"/>
</dbReference>
<dbReference type="PANTHER" id="PTHR43464">
    <property type="entry name" value="METHYLTRANSFERASE"/>
    <property type="match status" value="1"/>
</dbReference>
<evidence type="ECO:0000259" key="1">
    <source>
        <dbReference type="Pfam" id="PF13847"/>
    </source>
</evidence>
<keyword evidence="2" id="KW-0489">Methyltransferase</keyword>
<dbReference type="AlphaFoldDB" id="T1C7C9"/>
<dbReference type="SUPFAM" id="SSF53335">
    <property type="entry name" value="S-adenosyl-L-methionine-dependent methyltransferases"/>
    <property type="match status" value="1"/>
</dbReference>
<sequence>MLPASSRLKILDAGCGLGFMSYLAAKCFPNAAITGVDTFEDESLIDSSLEKATQNMRVLNLGDRVHFRKHDLREPLDPETIFDLAVSNLVFHNLGKERFLAYSNILDRVVSGGYFVIADLFPSQSADLKYFKEKC</sequence>
<name>T1C7C9_9ZZZZ</name>
<protein>
    <submittedName>
        <fullName evidence="2">Methyltransferase small domain protein</fullName>
    </submittedName>
</protein>
<dbReference type="InterPro" id="IPR029063">
    <property type="entry name" value="SAM-dependent_MTases_sf"/>
</dbReference>